<dbReference type="GO" id="GO:0005737">
    <property type="term" value="C:cytoplasm"/>
    <property type="evidence" value="ECO:0007669"/>
    <property type="project" value="TreeGrafter"/>
</dbReference>
<accession>A0A098EAF6</accession>
<gene>
    <name evidence="3" type="ORF">MSIBF_A3050001</name>
</gene>
<evidence type="ECO:0000313" key="3">
    <source>
        <dbReference type="EMBL" id="CEG12988.1"/>
    </source>
</evidence>
<keyword evidence="2" id="KW-0479">Metal-binding</keyword>
<proteinExistence type="inferred from homology"/>
<evidence type="ECO:0000256" key="2">
    <source>
        <dbReference type="ARBA" id="ARBA00022723"/>
    </source>
</evidence>
<dbReference type="PANTHER" id="PTHR13799">
    <property type="entry name" value="NGG1 INTERACTING FACTOR 3"/>
    <property type="match status" value="1"/>
</dbReference>
<evidence type="ECO:0000256" key="1">
    <source>
        <dbReference type="ARBA" id="ARBA00006964"/>
    </source>
</evidence>
<dbReference type="EMBL" id="CCXY01000230">
    <property type="protein sequence ID" value="CEG12988.1"/>
    <property type="molecule type" value="Genomic_DNA"/>
</dbReference>
<name>A0A098EAF6_9ZZZZ</name>
<dbReference type="GO" id="GO:0046872">
    <property type="term" value="F:metal ion binding"/>
    <property type="evidence" value="ECO:0007669"/>
    <property type="project" value="UniProtKB-KW"/>
</dbReference>
<sequence length="250" mass="28006">MELKILTEFFDEYLKISEIEDVSVNGLQVEGQRDIEKICFAVDACAETFKLAKEENADMLFVHHGMIWNGIKSVTGITYKRLKFIIENEISLYAAHLPLDMHDEVGNNIRFLKIFGINEAIEEFGTYHGIKIGYIGRFEKEKNLSDFVSEIERQLNTKCKILKFGKNKIKSVGVVSGGAASLIDEAIENVDCFVTGEPSHQVYHSAKEGKINVIFAGHYATETLGVKAMAELIGKKFGIETKFIDCPTGL</sequence>
<dbReference type="Pfam" id="PF01784">
    <property type="entry name" value="DUF34_NIF3"/>
    <property type="match status" value="1"/>
</dbReference>
<dbReference type="InterPro" id="IPR002678">
    <property type="entry name" value="DUF34/NIF3"/>
</dbReference>
<reference evidence="3" key="1">
    <citation type="submission" date="2014-09" db="EMBL/GenBank/DDBJ databases">
        <authorList>
            <person name="Probst J Alexander"/>
        </authorList>
    </citation>
    <scope>NUCLEOTIDE SEQUENCE</scope>
</reference>
<organism evidence="3">
    <name type="scientific">groundwater metagenome</name>
    <dbReference type="NCBI Taxonomy" id="717931"/>
    <lineage>
        <taxon>unclassified sequences</taxon>
        <taxon>metagenomes</taxon>
        <taxon>ecological metagenomes</taxon>
    </lineage>
</organism>
<dbReference type="PANTHER" id="PTHR13799:SF14">
    <property type="entry name" value="GTP CYCLOHYDROLASE 1 TYPE 2 HOMOLOG"/>
    <property type="match status" value="1"/>
</dbReference>
<dbReference type="SUPFAM" id="SSF102705">
    <property type="entry name" value="NIF3 (NGG1p interacting factor 3)-like"/>
    <property type="match status" value="1"/>
</dbReference>
<dbReference type="FunFam" id="3.40.1390.30:FF:000001">
    <property type="entry name" value="GTP cyclohydrolase 1 type 2"/>
    <property type="match status" value="1"/>
</dbReference>
<dbReference type="InterPro" id="IPR036069">
    <property type="entry name" value="DUF34/NIF3_sf"/>
</dbReference>
<protein>
    <recommendedName>
        <fullName evidence="4">Nif3-like dinuclear metal center hexameric protein</fullName>
    </recommendedName>
</protein>
<dbReference type="AlphaFoldDB" id="A0A098EAF6"/>
<evidence type="ECO:0008006" key="4">
    <source>
        <dbReference type="Google" id="ProtNLM"/>
    </source>
</evidence>
<dbReference type="Gene3D" id="3.40.1390.30">
    <property type="entry name" value="NIF3 (NGG1p interacting factor 3)-like"/>
    <property type="match status" value="2"/>
</dbReference>
<comment type="similarity">
    <text evidence="1">Belongs to the GTP cyclohydrolase I type 2/NIF3 family.</text>
</comment>
<dbReference type="NCBIfam" id="TIGR00486">
    <property type="entry name" value="YbgI_SA1388"/>
    <property type="match status" value="1"/>
</dbReference>